<dbReference type="EMBL" id="KQ777939">
    <property type="protein sequence ID" value="OAD52027.1"/>
    <property type="molecule type" value="Genomic_DNA"/>
</dbReference>
<dbReference type="AlphaFoldDB" id="A0A310SCJ0"/>
<sequence length="134" mass="15324">MSDKEDIDVNKKFEDLLFAEENAQYVGYKEGFEVGRQQLVNGFHFGYHKASLLGAQLGYYSGILEQYLNANKCNSEKGVCIAKELLQDIYNFPKFNDDTVDVSNAIDNIKFKYAKFCALIKICSSYPETDKLEF</sequence>
<keyword evidence="2" id="KW-1185">Reference proteome</keyword>
<gene>
    <name evidence="1" type="ORF">WN48_03319</name>
</gene>
<name>A0A310SCJ0_9HYME</name>
<reference evidence="1 2" key="1">
    <citation type="submission" date="2015-07" db="EMBL/GenBank/DDBJ databases">
        <title>The genome of Eufriesea mexicana.</title>
        <authorList>
            <person name="Pan H."/>
            <person name="Kapheim K."/>
        </authorList>
    </citation>
    <scope>NUCLEOTIDE SEQUENCE [LARGE SCALE GENOMIC DNA]</scope>
    <source>
        <strain evidence="1">0111107269</strain>
        <tissue evidence="1">Whole body</tissue>
    </source>
</reference>
<proteinExistence type="predicted"/>
<accession>A0A310SCJ0</accession>
<evidence type="ECO:0000313" key="2">
    <source>
        <dbReference type="Proteomes" id="UP000250275"/>
    </source>
</evidence>
<dbReference type="Proteomes" id="UP000250275">
    <property type="component" value="Unassembled WGS sequence"/>
</dbReference>
<organism evidence="1 2">
    <name type="scientific">Eufriesea mexicana</name>
    <dbReference type="NCBI Taxonomy" id="516756"/>
    <lineage>
        <taxon>Eukaryota</taxon>
        <taxon>Metazoa</taxon>
        <taxon>Ecdysozoa</taxon>
        <taxon>Arthropoda</taxon>
        <taxon>Hexapoda</taxon>
        <taxon>Insecta</taxon>
        <taxon>Pterygota</taxon>
        <taxon>Neoptera</taxon>
        <taxon>Endopterygota</taxon>
        <taxon>Hymenoptera</taxon>
        <taxon>Apocrita</taxon>
        <taxon>Aculeata</taxon>
        <taxon>Apoidea</taxon>
        <taxon>Anthophila</taxon>
        <taxon>Apidae</taxon>
        <taxon>Eufriesea</taxon>
    </lineage>
</organism>
<dbReference type="OrthoDB" id="48036at2759"/>
<evidence type="ECO:0000313" key="1">
    <source>
        <dbReference type="EMBL" id="OAD52027.1"/>
    </source>
</evidence>
<protein>
    <submittedName>
        <fullName evidence="1">Uncharacterized protein</fullName>
    </submittedName>
</protein>